<evidence type="ECO:0000313" key="3">
    <source>
        <dbReference type="Proteomes" id="UP000732399"/>
    </source>
</evidence>
<feature type="signal peptide" evidence="1">
    <location>
        <begin position="1"/>
        <end position="19"/>
    </location>
</feature>
<dbReference type="PANTHER" id="PTHR36302:SF1">
    <property type="entry name" value="COPPER CHAPERONE PCU(A)C"/>
    <property type="match status" value="1"/>
</dbReference>
<evidence type="ECO:0000313" key="2">
    <source>
        <dbReference type="EMBL" id="NJR78715.1"/>
    </source>
</evidence>
<organism evidence="2 3">
    <name type="scientific">Sphingomonas corticis</name>
    <dbReference type="NCBI Taxonomy" id="2722791"/>
    <lineage>
        <taxon>Bacteria</taxon>
        <taxon>Pseudomonadati</taxon>
        <taxon>Pseudomonadota</taxon>
        <taxon>Alphaproteobacteria</taxon>
        <taxon>Sphingomonadales</taxon>
        <taxon>Sphingomonadaceae</taxon>
        <taxon>Sphingomonas</taxon>
    </lineage>
</organism>
<dbReference type="Proteomes" id="UP000732399">
    <property type="component" value="Unassembled WGS sequence"/>
</dbReference>
<keyword evidence="1" id="KW-0732">Signal</keyword>
<sequence length="145" mass="14292">MKVGSMVAAALLLAGCSGGAEPSVSDAWVRLAAVPERPAAGYFTLHGGAKAATLAQVAAAGVARVELHESRATANGMMAMDAVASVPVPAGGTVAFKPGGYHAMLFGVPGSVKPGATLTMTFRFGDGRAVEVPAKVVSAGEAGPE</sequence>
<dbReference type="Pfam" id="PF04314">
    <property type="entry name" value="PCuAC"/>
    <property type="match status" value="1"/>
</dbReference>
<accession>A0ABX1CQW4</accession>
<proteinExistence type="predicted"/>
<dbReference type="PROSITE" id="PS51257">
    <property type="entry name" value="PROKAR_LIPOPROTEIN"/>
    <property type="match status" value="1"/>
</dbReference>
<evidence type="ECO:0000256" key="1">
    <source>
        <dbReference type="SAM" id="SignalP"/>
    </source>
</evidence>
<dbReference type="InterPro" id="IPR036182">
    <property type="entry name" value="PCuAC_sf"/>
</dbReference>
<reference evidence="2 3" key="1">
    <citation type="submission" date="2020-03" db="EMBL/GenBank/DDBJ databases">
        <authorList>
            <person name="Wang L."/>
            <person name="He N."/>
            <person name="Li Y."/>
            <person name="Fang Y."/>
            <person name="Zhang F."/>
        </authorList>
    </citation>
    <scope>NUCLEOTIDE SEQUENCE [LARGE SCALE GENOMIC DNA]</scope>
    <source>
        <strain evidence="2 3">36D10-4-7</strain>
    </source>
</reference>
<dbReference type="Gene3D" id="2.60.40.1890">
    <property type="entry name" value="PCu(A)C copper chaperone"/>
    <property type="match status" value="1"/>
</dbReference>
<dbReference type="SUPFAM" id="SSF110087">
    <property type="entry name" value="DR1885-like metal-binding protein"/>
    <property type="match status" value="1"/>
</dbReference>
<dbReference type="InterPro" id="IPR007410">
    <property type="entry name" value="LpqE-like"/>
</dbReference>
<keyword evidence="3" id="KW-1185">Reference proteome</keyword>
<dbReference type="RefSeq" id="WP_168134237.1">
    <property type="nucleotide sequence ID" value="NZ_JAAVJH010000004.1"/>
</dbReference>
<protein>
    <submittedName>
        <fullName evidence="2">Copper chaperone PCu(A)C</fullName>
    </submittedName>
</protein>
<dbReference type="EMBL" id="JAAVJH010000004">
    <property type="protein sequence ID" value="NJR78715.1"/>
    <property type="molecule type" value="Genomic_DNA"/>
</dbReference>
<feature type="chain" id="PRO_5045106743" evidence="1">
    <location>
        <begin position="20"/>
        <end position="145"/>
    </location>
</feature>
<gene>
    <name evidence="2" type="ORF">HBH26_08960</name>
</gene>
<dbReference type="PANTHER" id="PTHR36302">
    <property type="entry name" value="BLR7088 PROTEIN"/>
    <property type="match status" value="1"/>
</dbReference>
<comment type="caution">
    <text evidence="2">The sequence shown here is derived from an EMBL/GenBank/DDBJ whole genome shotgun (WGS) entry which is preliminary data.</text>
</comment>
<dbReference type="InterPro" id="IPR058248">
    <property type="entry name" value="Lxx211020-like"/>
</dbReference>
<name>A0ABX1CQW4_9SPHN</name>